<keyword evidence="3" id="KW-0732">Signal</keyword>
<dbReference type="Gene3D" id="3.40.190.10">
    <property type="entry name" value="Periplasmic binding protein-like II"/>
    <property type="match status" value="2"/>
</dbReference>
<dbReference type="InterPro" id="IPR006059">
    <property type="entry name" value="SBP"/>
</dbReference>
<comment type="similarity">
    <text evidence="1">Belongs to the bacterial solute-binding protein 1 family.</text>
</comment>
<dbReference type="PANTHER" id="PTHR43649:SF29">
    <property type="entry name" value="OSMOPROTECTIVE COMPOUNDS-BINDING PROTEIN GGTB"/>
    <property type="match status" value="1"/>
</dbReference>
<evidence type="ECO:0000313" key="5">
    <source>
        <dbReference type="Proteomes" id="UP000062160"/>
    </source>
</evidence>
<name>A0A0U9HDT1_9FIRM</name>
<dbReference type="AlphaFoldDB" id="A0A0U9HDT1"/>
<organism evidence="4">
    <name type="scientific">Tepidanaerobacter syntrophicus</name>
    <dbReference type="NCBI Taxonomy" id="224999"/>
    <lineage>
        <taxon>Bacteria</taxon>
        <taxon>Bacillati</taxon>
        <taxon>Bacillota</taxon>
        <taxon>Clostridia</taxon>
        <taxon>Thermosediminibacterales</taxon>
        <taxon>Tepidanaerobacteraceae</taxon>
        <taxon>Tepidanaerobacter</taxon>
    </lineage>
</organism>
<dbReference type="Pfam" id="PF01547">
    <property type="entry name" value="SBP_bac_1"/>
    <property type="match status" value="1"/>
</dbReference>
<keyword evidence="5" id="KW-1185">Reference proteome</keyword>
<dbReference type="SUPFAM" id="SSF53850">
    <property type="entry name" value="Periplasmic binding protein-like II"/>
    <property type="match status" value="1"/>
</dbReference>
<feature type="chain" id="PRO_5039668655" evidence="3">
    <location>
        <begin position="23"/>
        <end position="438"/>
    </location>
</feature>
<dbReference type="OrthoDB" id="383937at2"/>
<evidence type="ECO:0000256" key="2">
    <source>
        <dbReference type="ARBA" id="ARBA00022448"/>
    </source>
</evidence>
<evidence type="ECO:0000256" key="1">
    <source>
        <dbReference type="ARBA" id="ARBA00008520"/>
    </source>
</evidence>
<dbReference type="STRING" id="224999.GCA_001485475_00978"/>
<dbReference type="RefSeq" id="WP_059032281.1">
    <property type="nucleotide sequence ID" value="NZ_BSDN01000008.1"/>
</dbReference>
<dbReference type="PANTHER" id="PTHR43649">
    <property type="entry name" value="ARABINOSE-BINDING PROTEIN-RELATED"/>
    <property type="match status" value="1"/>
</dbReference>
<dbReference type="EMBL" id="DF977000">
    <property type="protein sequence ID" value="GAQ24969.1"/>
    <property type="molecule type" value="Genomic_DNA"/>
</dbReference>
<dbReference type="Proteomes" id="UP000062160">
    <property type="component" value="Unassembled WGS sequence"/>
</dbReference>
<keyword evidence="2" id="KW-0813">Transport</keyword>
<feature type="signal peptide" evidence="3">
    <location>
        <begin position="1"/>
        <end position="22"/>
    </location>
</feature>
<proteinExistence type="inferred from homology"/>
<accession>A0A0U9HDT1</accession>
<sequence>MKSYRKTLSLVIIFTLALSLVAGCGGGSQETGGTTEETQGEQVVLKFLHKWPQPENMPYFEDVVKDFEATHPNIKIDMEAVADEPIKDKLRVLMGTDSQPDIFFSWSGEFAKKFVRSNNALDITEALNADTDWKNSIMQAGLEPFTMDGKVYGIPFRINGKFFVYNKEIFAKHNLQEPETWADFIKICETLKADNITPIALGNQYPWAACHYLTGLNQKLVPQDVRMKDYNPKTGEFTDPGYVQALEYLKSLNDNGYFNEGVNSTSHDMAHEMFYAGQAAMFYVELEEFQQVEDNFSGKWDFFALPKIPEGKGNQNFLTGAPDGFMISAKTKHPEEAIEFLKFLTSKENSEKLVKDLGWPSPIIGAVNETNAFPLLVEGMKAIEQAEGMALWLDTDVHVKVAEVYLAGLQELLNGSKTPEKIMEEVRQVAKQVQSEVE</sequence>
<dbReference type="InterPro" id="IPR050490">
    <property type="entry name" value="Bact_solute-bd_prot1"/>
</dbReference>
<gene>
    <name evidence="4" type="ORF">TSYNT_6354</name>
</gene>
<evidence type="ECO:0000313" key="4">
    <source>
        <dbReference type="EMBL" id="GAQ24969.1"/>
    </source>
</evidence>
<evidence type="ECO:0000256" key="3">
    <source>
        <dbReference type="SAM" id="SignalP"/>
    </source>
</evidence>
<protein>
    <submittedName>
        <fullName evidence="4">Raffinose/stachyose/melibiose transport system substrate-binding protein</fullName>
    </submittedName>
</protein>
<dbReference type="PROSITE" id="PS51257">
    <property type="entry name" value="PROKAR_LIPOPROTEIN"/>
    <property type="match status" value="1"/>
</dbReference>
<reference evidence="4" key="1">
    <citation type="journal article" date="2016" name="Genome Announc.">
        <title>Draft Genome Sequence of the Syntrophic Lactate-Degrading Bacterium Tepidanaerobacter syntrophicus JLT.</title>
        <authorList>
            <person name="Matsuura N."/>
            <person name="Ohashi A."/>
            <person name="Tourlousse D.M."/>
            <person name="Sekiguchi Y."/>
        </authorList>
    </citation>
    <scope>NUCLEOTIDE SEQUENCE [LARGE SCALE GENOMIC DNA]</scope>
    <source>
        <strain evidence="4">JL</strain>
    </source>
</reference>